<accession>A0A9D3UDS3</accession>
<dbReference type="CDD" id="cd00303">
    <property type="entry name" value="retropepsin_like"/>
    <property type="match status" value="1"/>
</dbReference>
<gene>
    <name evidence="1" type="ORF">J1N35_040537</name>
</gene>
<keyword evidence="2" id="KW-1185">Reference proteome</keyword>
<dbReference type="PANTHER" id="PTHR35046:SF9">
    <property type="entry name" value="RNA-DIRECTED DNA POLYMERASE"/>
    <property type="match status" value="1"/>
</dbReference>
<dbReference type="AlphaFoldDB" id="A0A9D3UDS3"/>
<organism evidence="1 2">
    <name type="scientific">Gossypium stocksii</name>
    <dbReference type="NCBI Taxonomy" id="47602"/>
    <lineage>
        <taxon>Eukaryota</taxon>
        <taxon>Viridiplantae</taxon>
        <taxon>Streptophyta</taxon>
        <taxon>Embryophyta</taxon>
        <taxon>Tracheophyta</taxon>
        <taxon>Spermatophyta</taxon>
        <taxon>Magnoliopsida</taxon>
        <taxon>eudicotyledons</taxon>
        <taxon>Gunneridae</taxon>
        <taxon>Pentapetalae</taxon>
        <taxon>rosids</taxon>
        <taxon>malvids</taxon>
        <taxon>Malvales</taxon>
        <taxon>Malvaceae</taxon>
        <taxon>Malvoideae</taxon>
        <taxon>Gossypium</taxon>
    </lineage>
</organism>
<dbReference type="PANTHER" id="PTHR35046">
    <property type="entry name" value="ZINC KNUCKLE (CCHC-TYPE) FAMILY PROTEIN"/>
    <property type="match status" value="1"/>
</dbReference>
<protein>
    <submittedName>
        <fullName evidence="1">Uncharacterized protein</fullName>
    </submittedName>
</protein>
<evidence type="ECO:0000313" key="1">
    <source>
        <dbReference type="EMBL" id="KAH1038794.1"/>
    </source>
</evidence>
<dbReference type="EMBL" id="JAIQCV010000012">
    <property type="protein sequence ID" value="KAH1038794.1"/>
    <property type="molecule type" value="Genomic_DNA"/>
</dbReference>
<proteinExistence type="predicted"/>
<sequence length="138" mass="16040">MIHEHSMEEVLESLTDVDNLLESHCLLVRQSLSIQVRDYFDEVQRTNIFHSRCLIQGKSCSFIIDSGSCANVMGSFLLDTLSLPCQNHPKPYYLQRLNESLEVKEKKYTLALLEPKDVRNNQLKMMKFYDVVKGKEKN</sequence>
<reference evidence="1 2" key="1">
    <citation type="journal article" date="2021" name="Plant Biotechnol. J.">
        <title>Multi-omics assisted identification of the key and species-specific regulatory components of drought-tolerant mechanisms in Gossypium stocksii.</title>
        <authorList>
            <person name="Yu D."/>
            <person name="Ke L."/>
            <person name="Zhang D."/>
            <person name="Wu Y."/>
            <person name="Sun Y."/>
            <person name="Mei J."/>
            <person name="Sun J."/>
            <person name="Sun Y."/>
        </authorList>
    </citation>
    <scope>NUCLEOTIDE SEQUENCE [LARGE SCALE GENOMIC DNA]</scope>
    <source>
        <strain evidence="2">cv. E1</strain>
        <tissue evidence="1">Leaf</tissue>
    </source>
</reference>
<dbReference type="OrthoDB" id="1739763at2759"/>
<name>A0A9D3UDS3_9ROSI</name>
<dbReference type="Proteomes" id="UP000828251">
    <property type="component" value="Unassembled WGS sequence"/>
</dbReference>
<evidence type="ECO:0000313" key="2">
    <source>
        <dbReference type="Proteomes" id="UP000828251"/>
    </source>
</evidence>
<comment type="caution">
    <text evidence="1">The sequence shown here is derived from an EMBL/GenBank/DDBJ whole genome shotgun (WGS) entry which is preliminary data.</text>
</comment>